<feature type="transmembrane region" description="Helical" evidence="1">
    <location>
        <begin position="175"/>
        <end position="198"/>
    </location>
</feature>
<keyword evidence="3" id="KW-1185">Reference proteome</keyword>
<dbReference type="Proteomes" id="UP000289691">
    <property type="component" value="Unassembled WGS sequence"/>
</dbReference>
<keyword evidence="1" id="KW-0812">Transmembrane</keyword>
<evidence type="ECO:0000313" key="3">
    <source>
        <dbReference type="Proteomes" id="UP000289691"/>
    </source>
</evidence>
<comment type="caution">
    <text evidence="2">The sequence shown here is derived from an EMBL/GenBank/DDBJ whole genome shotgun (WGS) entry which is preliminary data.</text>
</comment>
<sequence>MAAALPALAGACLGVAPVAAHGADPTRDAAGIDPWPAVAAVTAVGLLAGVVAAGRRNRAPDGTRRLDVAIGALLVAVGVTAVLSVGLRQPSVGAVGIVVGGAAGVLVATWGGCGLCADVTAGAVALHRFVEGAALAAVLAAGTSVTLVGVVVVSGHAVAECLAVGGRAGVGRVRAAGAVVFVQAVFVLGVLVATVGLVPVADLPRAWLVAIVGGVLSALGIAETDAVERWGARTRRPV</sequence>
<dbReference type="EMBL" id="RDFA01000004">
    <property type="protein sequence ID" value="RXK48599.1"/>
    <property type="molecule type" value="Genomic_DNA"/>
</dbReference>
<name>A0A498KVI8_9EURY</name>
<proteinExistence type="predicted"/>
<organism evidence="2 3">
    <name type="scientific">Halorientalis pallida</name>
    <dbReference type="NCBI Taxonomy" id="2479928"/>
    <lineage>
        <taxon>Archaea</taxon>
        <taxon>Methanobacteriati</taxon>
        <taxon>Methanobacteriota</taxon>
        <taxon>Stenosarchaea group</taxon>
        <taxon>Halobacteria</taxon>
        <taxon>Halobacteriales</taxon>
        <taxon>Haloarculaceae</taxon>
        <taxon>Halorientalis</taxon>
    </lineage>
</organism>
<feature type="transmembrane region" description="Helical" evidence="1">
    <location>
        <begin position="66"/>
        <end position="87"/>
    </location>
</feature>
<reference evidence="2 3" key="1">
    <citation type="submission" date="2019-01" db="EMBL/GenBank/DDBJ databases">
        <title>Halorientalis sp. F13-25 a new haloarchaeum isolated from hypersaline water.</title>
        <authorList>
            <person name="Ana D.-V."/>
            <person name="Cristina S.-P."/>
            <person name="Antonio V."/>
        </authorList>
    </citation>
    <scope>NUCLEOTIDE SEQUENCE [LARGE SCALE GENOMIC DNA]</scope>
    <source>
        <strain evidence="2 3">F13-25</strain>
    </source>
</reference>
<keyword evidence="1" id="KW-1133">Transmembrane helix</keyword>
<dbReference type="AlphaFoldDB" id="A0A498KVI8"/>
<accession>A0A498KVI8</accession>
<protein>
    <submittedName>
        <fullName evidence="2">Uncharacterized protein</fullName>
    </submittedName>
</protein>
<feature type="transmembrane region" description="Helical" evidence="1">
    <location>
        <begin position="205"/>
        <end position="222"/>
    </location>
</feature>
<feature type="transmembrane region" description="Helical" evidence="1">
    <location>
        <begin position="129"/>
        <end position="155"/>
    </location>
</feature>
<evidence type="ECO:0000256" key="1">
    <source>
        <dbReference type="SAM" id="Phobius"/>
    </source>
</evidence>
<feature type="transmembrane region" description="Helical" evidence="1">
    <location>
        <begin position="32"/>
        <end position="54"/>
    </location>
</feature>
<evidence type="ECO:0000313" key="2">
    <source>
        <dbReference type="EMBL" id="RXK48599.1"/>
    </source>
</evidence>
<feature type="transmembrane region" description="Helical" evidence="1">
    <location>
        <begin position="93"/>
        <end position="117"/>
    </location>
</feature>
<keyword evidence="1" id="KW-0472">Membrane</keyword>
<dbReference type="RefSeq" id="WP_129069436.1">
    <property type="nucleotide sequence ID" value="NZ_RDFA01000004.1"/>
</dbReference>
<gene>
    <name evidence="2" type="ORF">EAF64_13060</name>
</gene>